<dbReference type="InterPro" id="IPR036318">
    <property type="entry name" value="FAD-bd_PCMH-like_sf"/>
</dbReference>
<accession>A0A7S4JBI1</accession>
<dbReference type="Gene3D" id="3.30.43.10">
    <property type="entry name" value="Uridine Diphospho-n-acetylenolpyruvylglucosamine Reductase, domain 2"/>
    <property type="match status" value="1"/>
</dbReference>
<name>A0A7S4JBI1_9STRA</name>
<dbReference type="Pfam" id="PF04030">
    <property type="entry name" value="ALO"/>
    <property type="match status" value="1"/>
</dbReference>
<dbReference type="GO" id="GO:0003885">
    <property type="term" value="F:D-arabinono-1,4-lactone oxidase activity"/>
    <property type="evidence" value="ECO:0007669"/>
    <property type="project" value="InterPro"/>
</dbReference>
<evidence type="ECO:0000256" key="1">
    <source>
        <dbReference type="ARBA" id="ARBA00023002"/>
    </source>
</evidence>
<dbReference type="InterPro" id="IPR007173">
    <property type="entry name" value="ALO_C"/>
</dbReference>
<dbReference type="InterPro" id="IPR016169">
    <property type="entry name" value="FAD-bd_PCMH_sub2"/>
</dbReference>
<dbReference type="Pfam" id="PF01565">
    <property type="entry name" value="FAD_binding_4"/>
    <property type="match status" value="1"/>
</dbReference>
<dbReference type="AlphaFoldDB" id="A0A7S4JBI1"/>
<dbReference type="EMBL" id="HBKQ01036904">
    <property type="protein sequence ID" value="CAE2258480.1"/>
    <property type="molecule type" value="Transcribed_RNA"/>
</dbReference>
<evidence type="ECO:0000313" key="3">
    <source>
        <dbReference type="EMBL" id="CAE2258480.1"/>
    </source>
</evidence>
<dbReference type="InterPro" id="IPR010031">
    <property type="entry name" value="FAD_lactone_oxidase-like"/>
</dbReference>
<dbReference type="PIRSF" id="PIRSF000136">
    <property type="entry name" value="LGO_GLO"/>
    <property type="match status" value="1"/>
</dbReference>
<dbReference type="Gene3D" id="3.30.70.2520">
    <property type="match status" value="1"/>
</dbReference>
<dbReference type="PANTHER" id="PTHR43762">
    <property type="entry name" value="L-GULONOLACTONE OXIDASE"/>
    <property type="match status" value="1"/>
</dbReference>
<dbReference type="PROSITE" id="PS51387">
    <property type="entry name" value="FAD_PCMH"/>
    <property type="match status" value="1"/>
</dbReference>
<protein>
    <recommendedName>
        <fullName evidence="2">FAD-binding PCMH-type domain-containing protein</fullName>
    </recommendedName>
</protein>
<dbReference type="GO" id="GO:0071949">
    <property type="term" value="F:FAD binding"/>
    <property type="evidence" value="ECO:0007669"/>
    <property type="project" value="InterPro"/>
</dbReference>
<reference evidence="3" key="1">
    <citation type="submission" date="2021-01" db="EMBL/GenBank/DDBJ databases">
        <authorList>
            <person name="Corre E."/>
            <person name="Pelletier E."/>
            <person name="Niang G."/>
            <person name="Scheremetjew M."/>
            <person name="Finn R."/>
            <person name="Kale V."/>
            <person name="Holt S."/>
            <person name="Cochrane G."/>
            <person name="Meng A."/>
            <person name="Brown T."/>
            <person name="Cohen L."/>
        </authorList>
    </citation>
    <scope>NUCLEOTIDE SEQUENCE</scope>
    <source>
        <strain evidence="3">Isolate 1302-5</strain>
    </source>
</reference>
<dbReference type="SUPFAM" id="SSF56176">
    <property type="entry name" value="FAD-binding/transporter-associated domain-like"/>
    <property type="match status" value="1"/>
</dbReference>
<feature type="domain" description="FAD-binding PCMH-type" evidence="2">
    <location>
        <begin position="123"/>
        <end position="292"/>
    </location>
</feature>
<dbReference type="NCBIfam" id="TIGR01676">
    <property type="entry name" value="GLDHase"/>
    <property type="match status" value="1"/>
</dbReference>
<organism evidence="3">
    <name type="scientific">Odontella aurita</name>
    <dbReference type="NCBI Taxonomy" id="265563"/>
    <lineage>
        <taxon>Eukaryota</taxon>
        <taxon>Sar</taxon>
        <taxon>Stramenopiles</taxon>
        <taxon>Ochrophyta</taxon>
        <taxon>Bacillariophyta</taxon>
        <taxon>Mediophyceae</taxon>
        <taxon>Biddulphiophycidae</taxon>
        <taxon>Eupodiscales</taxon>
        <taxon>Odontellaceae</taxon>
        <taxon>Odontella</taxon>
    </lineage>
</organism>
<dbReference type="InterPro" id="IPR006094">
    <property type="entry name" value="Oxid_FAD_bind_N"/>
</dbReference>
<dbReference type="InterPro" id="IPR010029">
    <property type="entry name" value="GL_DH"/>
</dbReference>
<dbReference type="GO" id="GO:0016020">
    <property type="term" value="C:membrane"/>
    <property type="evidence" value="ECO:0007669"/>
    <property type="project" value="InterPro"/>
</dbReference>
<evidence type="ECO:0000259" key="2">
    <source>
        <dbReference type="PROSITE" id="PS51387"/>
    </source>
</evidence>
<dbReference type="InterPro" id="IPR016167">
    <property type="entry name" value="FAD-bd_PCMH_sub1"/>
</dbReference>
<dbReference type="GO" id="GO:0016633">
    <property type="term" value="F:galactonolactone dehydrogenase activity"/>
    <property type="evidence" value="ECO:0007669"/>
    <property type="project" value="InterPro"/>
</dbReference>
<dbReference type="Gene3D" id="3.30.465.10">
    <property type="match status" value="1"/>
</dbReference>
<keyword evidence="1" id="KW-0560">Oxidoreductase</keyword>
<dbReference type="PANTHER" id="PTHR43762:SF1">
    <property type="entry name" value="D-ARABINONO-1,4-LACTONE OXIDASE"/>
    <property type="match status" value="1"/>
</dbReference>
<sequence length="602" mass="66550">MALFQKSSRLIRSAAARKLDYSVCNSRASRHQLGASQLGSLSVLLSLGSRRRQSSYTRTDGAWPYQYLSVTASAAAAALALSLINPAVGIENDTAQLEAGGREPDEDDEEDHTVMNWSGTHSITLPASKYHEPETVEELEQLVKECHRTGVPLRPIGSALSPNAISFGKGGMVNLVNLDEIVNVNVREMTVTVQAGARVGQVIDALRAHGLTLPNLASIAEQQMGGFIQVGAHGTGAQIPPVDNFVTSLKMVTPAKGTIKLSPKDGETFQLAKVGLGCLGIVSEVTMKVVPAHRLVEHTFVLTRAEAKAQLNSLLNFHKHVRYMWIPYQDAVVVVTNDPEDEVSEDEIEEASTMDHEERFRPLTNLLAELTKDGNEPCTDDVIGMGFGELRDALLAVNPLDVDHIKRVNKAEAQFWRLSEGYQVKPSDQLLQFDCGGQQWVWEICFPTGRYSRNNGKDMEFMERLLREIETNNIAAPAPIEQRWTASSSSLMSPAYGPHAGLHSWVGIIMYLPLEGEKQRNEITEEFKEKYCRLLRKIGQDFNAASHWAKLEMPSNSSDDAVLKSSIRARYPVEKFNEARLLYDPKGILSNDHISMIFGPFS</sequence>
<dbReference type="InterPro" id="IPR016166">
    <property type="entry name" value="FAD-bd_PCMH"/>
</dbReference>
<proteinExistence type="predicted"/>
<gene>
    <name evidence="3" type="ORF">OAUR00152_LOCUS25448</name>
</gene>